<reference evidence="1 2" key="1">
    <citation type="journal article" date="2018" name="Sci. Rep.">
        <title>Raphidocelis subcapitata (=Pseudokirchneriella subcapitata) provides an insight into genome evolution and environmental adaptations in the Sphaeropleales.</title>
        <authorList>
            <person name="Suzuki S."/>
            <person name="Yamaguchi H."/>
            <person name="Nakajima N."/>
            <person name="Kawachi M."/>
        </authorList>
    </citation>
    <scope>NUCLEOTIDE SEQUENCE [LARGE SCALE GENOMIC DNA]</scope>
    <source>
        <strain evidence="1 2">NIES-35</strain>
    </source>
</reference>
<organism evidence="1 2">
    <name type="scientific">Raphidocelis subcapitata</name>
    <dbReference type="NCBI Taxonomy" id="307507"/>
    <lineage>
        <taxon>Eukaryota</taxon>
        <taxon>Viridiplantae</taxon>
        <taxon>Chlorophyta</taxon>
        <taxon>core chlorophytes</taxon>
        <taxon>Chlorophyceae</taxon>
        <taxon>CS clade</taxon>
        <taxon>Sphaeropleales</taxon>
        <taxon>Selenastraceae</taxon>
        <taxon>Raphidocelis</taxon>
    </lineage>
</organism>
<dbReference type="InterPro" id="IPR038450">
    <property type="entry name" value="PSII_Psb27_sf"/>
</dbReference>
<name>A0A2V0PHS8_9CHLO</name>
<dbReference type="OrthoDB" id="514330at2759"/>
<evidence type="ECO:0000313" key="1">
    <source>
        <dbReference type="EMBL" id="GBF99371.1"/>
    </source>
</evidence>
<protein>
    <submittedName>
        <fullName evidence="1">Uncharacterized protein</fullName>
    </submittedName>
</protein>
<dbReference type="EMBL" id="BDRX01000155">
    <property type="protein sequence ID" value="GBF99371.1"/>
    <property type="molecule type" value="Genomic_DNA"/>
</dbReference>
<comment type="caution">
    <text evidence="1">The sequence shown here is derived from an EMBL/GenBank/DDBJ whole genome shotgun (WGS) entry which is preliminary data.</text>
</comment>
<accession>A0A2V0PHS8</accession>
<dbReference type="HAMAP" id="MF_01481">
    <property type="entry name" value="PSII_Psb27"/>
    <property type="match status" value="1"/>
</dbReference>
<dbReference type="GO" id="GO:0009523">
    <property type="term" value="C:photosystem II"/>
    <property type="evidence" value="ECO:0007669"/>
    <property type="project" value="InterPro"/>
</dbReference>
<sequence>MHAYGRASRDAVKAAAAGRREALAALGAAGALFAARPARAISFSPTVCADQDTGEQADECRARILARDTAAQEEALAEYAKRENRSVRVASGVPVSEMSDEYTRATLQLADKLEAYFTTDVYDKSRGALIKDVKGEAQAWVTKYARGGSVRKQSARRFYVAVDAVLGHLASNGLAPFPASKIKVVRATLEEARGLLAEAK</sequence>
<dbReference type="GO" id="GO:0010206">
    <property type="term" value="P:photosystem II repair"/>
    <property type="evidence" value="ECO:0007669"/>
    <property type="project" value="InterPro"/>
</dbReference>
<dbReference type="InterPro" id="IPR025585">
    <property type="entry name" value="PSII_Psb27"/>
</dbReference>
<gene>
    <name evidence="1" type="ORF">Rsub_12175</name>
</gene>
<dbReference type="Pfam" id="PF13326">
    <property type="entry name" value="PSII_Pbs27"/>
    <property type="match status" value="1"/>
</dbReference>
<dbReference type="Gene3D" id="1.20.58.810">
    <property type="entry name" value="Photosystem II Pbs27"/>
    <property type="match status" value="1"/>
</dbReference>
<evidence type="ECO:0000313" key="2">
    <source>
        <dbReference type="Proteomes" id="UP000247498"/>
    </source>
</evidence>
<proteinExistence type="inferred from homology"/>
<keyword evidence="2" id="KW-1185">Reference proteome</keyword>
<dbReference type="GO" id="GO:0010207">
    <property type="term" value="P:photosystem II assembly"/>
    <property type="evidence" value="ECO:0007669"/>
    <property type="project" value="InterPro"/>
</dbReference>
<dbReference type="InParanoid" id="A0A2V0PHS8"/>
<dbReference type="AlphaFoldDB" id="A0A2V0PHS8"/>
<dbReference type="Proteomes" id="UP000247498">
    <property type="component" value="Unassembled WGS sequence"/>
</dbReference>